<reference evidence="3 4" key="1">
    <citation type="journal article" date="2013" name="Genome Biol.">
        <title>Genome of Acanthamoeba castellanii highlights extensive lateral gene transfer and early evolution of tyrosine kinase signaling.</title>
        <authorList>
            <person name="Clarke M."/>
            <person name="Lohan A.J."/>
            <person name="Liu B."/>
            <person name="Lagkouvardos I."/>
            <person name="Roy S."/>
            <person name="Zafar N."/>
            <person name="Bertelli C."/>
            <person name="Schilde C."/>
            <person name="Kianianmomeni A."/>
            <person name="Burglin T.R."/>
            <person name="Frech C."/>
            <person name="Turcotte B."/>
            <person name="Kopec K.O."/>
            <person name="Synnott J.M."/>
            <person name="Choo C."/>
            <person name="Paponov I."/>
            <person name="Finkler A."/>
            <person name="Soon Heng Tan C."/>
            <person name="Hutchins A.P."/>
            <person name="Weinmeier T."/>
            <person name="Rattei T."/>
            <person name="Chu J.S."/>
            <person name="Gimenez G."/>
            <person name="Irimia M."/>
            <person name="Rigden D.J."/>
            <person name="Fitzpatrick D.A."/>
            <person name="Lorenzo-Morales J."/>
            <person name="Bateman A."/>
            <person name="Chiu C.H."/>
            <person name="Tang P."/>
            <person name="Hegemann P."/>
            <person name="Fromm H."/>
            <person name="Raoult D."/>
            <person name="Greub G."/>
            <person name="Miranda-Saavedra D."/>
            <person name="Chen N."/>
            <person name="Nash P."/>
            <person name="Ginger M.L."/>
            <person name="Horn M."/>
            <person name="Schaap P."/>
            <person name="Caler L."/>
            <person name="Loftus B."/>
        </authorList>
    </citation>
    <scope>NUCLEOTIDE SEQUENCE [LARGE SCALE GENOMIC DNA]</scope>
    <source>
        <strain evidence="3 4">Neff</strain>
    </source>
</reference>
<keyword evidence="4" id="KW-1185">Reference proteome</keyword>
<dbReference type="SUPFAM" id="SSF52283">
    <property type="entry name" value="Formate/glycerate dehydrogenase catalytic domain-like"/>
    <property type="match status" value="1"/>
</dbReference>
<feature type="region of interest" description="Disordered" evidence="2">
    <location>
        <begin position="81"/>
        <end position="104"/>
    </location>
</feature>
<dbReference type="KEGG" id="acan:ACA1_223790"/>
<evidence type="ECO:0000313" key="4">
    <source>
        <dbReference type="Proteomes" id="UP000011083"/>
    </source>
</evidence>
<evidence type="ECO:0000256" key="2">
    <source>
        <dbReference type="SAM" id="MobiDB-lite"/>
    </source>
</evidence>
<sequence>MAHVFFGHCFKQQNGWKELLHRFTSGKGTLLDLEFLVNEQGRRVAAFGRAAGLAGCAVGLSSCTASTCRCRPSSPTRAWRRWPARWPSRSPRSSSSRARAPRSWSWAPRVGAAAERCTSLRRRAWRA</sequence>
<dbReference type="GO" id="GO:0019878">
    <property type="term" value="P:lysine biosynthetic process via aminoadipic acid"/>
    <property type="evidence" value="ECO:0007669"/>
    <property type="project" value="TreeGrafter"/>
</dbReference>
<dbReference type="AlphaFoldDB" id="L8GSY5"/>
<dbReference type="PANTHER" id="PTHR11133:SF23">
    <property type="entry name" value="SACCHAROPINE DEHYDROGENASE [NAD(+), L-LYSINE-FORMING]"/>
    <property type="match status" value="1"/>
</dbReference>
<dbReference type="Proteomes" id="UP000011083">
    <property type="component" value="Unassembled WGS sequence"/>
</dbReference>
<dbReference type="GeneID" id="14916673"/>
<dbReference type="GO" id="GO:0005737">
    <property type="term" value="C:cytoplasm"/>
    <property type="evidence" value="ECO:0007669"/>
    <property type="project" value="TreeGrafter"/>
</dbReference>
<dbReference type="STRING" id="1257118.L8GSY5"/>
<dbReference type="EMBL" id="KB008010">
    <property type="protein sequence ID" value="ELR16042.1"/>
    <property type="molecule type" value="Genomic_DNA"/>
</dbReference>
<keyword evidence="1" id="KW-0560">Oxidoreductase</keyword>
<feature type="compositionally biased region" description="Low complexity" evidence="2">
    <location>
        <begin position="84"/>
        <end position="104"/>
    </location>
</feature>
<dbReference type="InterPro" id="IPR051168">
    <property type="entry name" value="AASS"/>
</dbReference>
<dbReference type="OrthoDB" id="265306at2759"/>
<dbReference type="RefSeq" id="XP_004338055.1">
    <property type="nucleotide sequence ID" value="XM_004338007.1"/>
</dbReference>
<evidence type="ECO:0000313" key="3">
    <source>
        <dbReference type="EMBL" id="ELR16042.1"/>
    </source>
</evidence>
<proteinExistence type="predicted"/>
<dbReference type="Gene3D" id="3.40.50.720">
    <property type="entry name" value="NAD(P)-binding Rossmann-like Domain"/>
    <property type="match status" value="1"/>
</dbReference>
<name>L8GSY5_ACACF</name>
<dbReference type="VEuPathDB" id="AmoebaDB:ACA1_223790"/>
<dbReference type="PANTHER" id="PTHR11133">
    <property type="entry name" value="SACCHAROPINE DEHYDROGENASE"/>
    <property type="match status" value="1"/>
</dbReference>
<dbReference type="GO" id="GO:0004753">
    <property type="term" value="F:saccharopine dehydrogenase activity"/>
    <property type="evidence" value="ECO:0007669"/>
    <property type="project" value="TreeGrafter"/>
</dbReference>
<organism evidence="3 4">
    <name type="scientific">Acanthamoeba castellanii (strain ATCC 30010 / Neff)</name>
    <dbReference type="NCBI Taxonomy" id="1257118"/>
    <lineage>
        <taxon>Eukaryota</taxon>
        <taxon>Amoebozoa</taxon>
        <taxon>Discosea</taxon>
        <taxon>Longamoebia</taxon>
        <taxon>Centramoebida</taxon>
        <taxon>Acanthamoebidae</taxon>
        <taxon>Acanthamoeba</taxon>
    </lineage>
</organism>
<gene>
    <name evidence="3" type="ORF">ACA1_223790</name>
</gene>
<protein>
    <submittedName>
        <fullName evidence="3">Uncharacterized protein</fullName>
    </submittedName>
</protein>
<accession>L8GSY5</accession>
<evidence type="ECO:0000256" key="1">
    <source>
        <dbReference type="ARBA" id="ARBA00023002"/>
    </source>
</evidence>